<evidence type="ECO:0000313" key="8">
    <source>
        <dbReference type="EMBL" id="MCV2879166.1"/>
    </source>
</evidence>
<proteinExistence type="predicted"/>
<evidence type="ECO:0000256" key="3">
    <source>
        <dbReference type="ARBA" id="ARBA00022692"/>
    </source>
</evidence>
<keyword evidence="6" id="KW-0472">Membrane</keyword>
<keyword evidence="3" id="KW-0812">Transmembrane</keyword>
<dbReference type="InterPro" id="IPR027417">
    <property type="entry name" value="P-loop_NTPase"/>
</dbReference>
<evidence type="ECO:0000256" key="4">
    <source>
        <dbReference type="ARBA" id="ARBA00022989"/>
    </source>
</evidence>
<dbReference type="Pfam" id="PF03567">
    <property type="entry name" value="Sulfotransfer_2"/>
    <property type="match status" value="1"/>
</dbReference>
<evidence type="ECO:0000313" key="9">
    <source>
        <dbReference type="Proteomes" id="UP001526166"/>
    </source>
</evidence>
<dbReference type="InterPro" id="IPR005331">
    <property type="entry name" value="Sulfotransferase"/>
</dbReference>
<keyword evidence="7" id="KW-0325">Glycoprotein</keyword>
<evidence type="ECO:0000256" key="1">
    <source>
        <dbReference type="ARBA" id="ARBA00004323"/>
    </source>
</evidence>
<dbReference type="PANTHER" id="PTHR12137">
    <property type="entry name" value="CARBOHYDRATE SULFOTRANSFERASE"/>
    <property type="match status" value="1"/>
</dbReference>
<dbReference type="RefSeq" id="WP_263847890.1">
    <property type="nucleotide sequence ID" value="NZ_JAOWKW010000007.1"/>
</dbReference>
<keyword evidence="9" id="KW-1185">Reference proteome</keyword>
<keyword evidence="4" id="KW-1133">Transmembrane helix</keyword>
<evidence type="ECO:0000256" key="5">
    <source>
        <dbReference type="ARBA" id="ARBA00023034"/>
    </source>
</evidence>
<keyword evidence="5" id="KW-0333">Golgi apparatus</keyword>
<dbReference type="Proteomes" id="UP001526166">
    <property type="component" value="Unassembled WGS sequence"/>
</dbReference>
<comment type="subcellular location">
    <subcellularLocation>
        <location evidence="1">Golgi apparatus membrane</location>
        <topology evidence="1">Single-pass type II membrane protein</topology>
    </subcellularLocation>
</comment>
<organism evidence="8 9">
    <name type="scientific">Sedimentimonas flavescens</name>
    <dbReference type="NCBI Taxonomy" id="2851012"/>
    <lineage>
        <taxon>Bacteria</taxon>
        <taxon>Pseudomonadati</taxon>
        <taxon>Pseudomonadota</taxon>
        <taxon>Alphaproteobacteria</taxon>
        <taxon>Rhodobacterales</taxon>
        <taxon>Rhodobacter group</taxon>
        <taxon>Sedimentimonas</taxon>
    </lineage>
</organism>
<name>A0ABT2ZZI6_9RHOB</name>
<keyword evidence="2" id="KW-0808">Transferase</keyword>
<comment type="caution">
    <text evidence="8">The sequence shown here is derived from an EMBL/GenBank/DDBJ whole genome shotgun (WGS) entry which is preliminary data.</text>
</comment>
<dbReference type="PANTHER" id="PTHR12137:SF54">
    <property type="entry name" value="CARBOHYDRATE SULFOTRANSFERASE"/>
    <property type="match status" value="1"/>
</dbReference>
<gene>
    <name evidence="8" type="ORF">OE699_09890</name>
</gene>
<reference evidence="8 9" key="1">
    <citation type="submission" date="2022-10" db="EMBL/GenBank/DDBJ databases">
        <title>Sinirhodobacter sp. nov., isolated from ocean surface sediments.</title>
        <authorList>
            <person name="He W."/>
            <person name="Wang L."/>
            <person name="Zhang D.-F."/>
        </authorList>
    </citation>
    <scope>NUCLEOTIDE SEQUENCE [LARGE SCALE GENOMIC DNA]</scope>
    <source>
        <strain evidence="8 9">WL0115</strain>
    </source>
</reference>
<dbReference type="SUPFAM" id="SSF52540">
    <property type="entry name" value="P-loop containing nucleoside triphosphate hydrolases"/>
    <property type="match status" value="1"/>
</dbReference>
<dbReference type="Gene3D" id="3.40.50.300">
    <property type="entry name" value="P-loop containing nucleotide triphosphate hydrolases"/>
    <property type="match status" value="1"/>
</dbReference>
<accession>A0ABT2ZZI6</accession>
<evidence type="ECO:0000256" key="7">
    <source>
        <dbReference type="ARBA" id="ARBA00023180"/>
    </source>
</evidence>
<protein>
    <submittedName>
        <fullName evidence="8">Sulfotransferase family protein</fullName>
    </submittedName>
</protein>
<sequence>MQRSTTIIHYAPAKLVVVLVPKCGSTTMIAAFLTLAGLGGHVPTARNFIRSDEGRAQMRAAGLEVRPVRFEELAQMQQRDPGYRFLTVLRDPTERFVSGYFSKINRYAKRFARRAYLWGKLRQALSGPRAWPHIEQANRHIRKLIPFEQFVSGMERHGTEWDSHFRPQGQTVGHELIRYDRVLMLETLDAALIPTLQDLRFDTAELALLKTLPRKNPTQTPQATRGQLLTPDLRARIARLYHDDLRFLGQIQ</sequence>
<evidence type="ECO:0000256" key="2">
    <source>
        <dbReference type="ARBA" id="ARBA00022679"/>
    </source>
</evidence>
<evidence type="ECO:0000256" key="6">
    <source>
        <dbReference type="ARBA" id="ARBA00023136"/>
    </source>
</evidence>
<dbReference type="EMBL" id="JAOWKW010000007">
    <property type="protein sequence ID" value="MCV2879166.1"/>
    <property type="molecule type" value="Genomic_DNA"/>
</dbReference>
<dbReference type="InterPro" id="IPR018011">
    <property type="entry name" value="Carb_sulfotrans_8-10"/>
</dbReference>